<reference evidence="2 3" key="1">
    <citation type="journal article" date="2019" name="Commun. Biol.">
        <title>The bagworm genome reveals a unique fibroin gene that provides high tensile strength.</title>
        <authorList>
            <person name="Kono N."/>
            <person name="Nakamura H."/>
            <person name="Ohtoshi R."/>
            <person name="Tomita M."/>
            <person name="Numata K."/>
            <person name="Arakawa K."/>
        </authorList>
    </citation>
    <scope>NUCLEOTIDE SEQUENCE [LARGE SCALE GENOMIC DNA]</scope>
</reference>
<dbReference type="EMBL" id="BGZK01000051">
    <property type="protein sequence ID" value="GBP12446.1"/>
    <property type="molecule type" value="Genomic_DNA"/>
</dbReference>
<sequence>MNRDAVGPRSPFAGNPAHSELLPPREGKITSAGDKEVGGVSSAIVPEPGVELCQVNRQIERPSLLRARSPVGTSTCAICCLITRGA</sequence>
<evidence type="ECO:0000313" key="2">
    <source>
        <dbReference type="EMBL" id="GBP12446.1"/>
    </source>
</evidence>
<dbReference type="OrthoDB" id="7187706at2759"/>
<dbReference type="Proteomes" id="UP000299102">
    <property type="component" value="Unassembled WGS sequence"/>
</dbReference>
<comment type="caution">
    <text evidence="2">The sequence shown here is derived from an EMBL/GenBank/DDBJ whole genome shotgun (WGS) entry which is preliminary data.</text>
</comment>
<evidence type="ECO:0000256" key="1">
    <source>
        <dbReference type="SAM" id="MobiDB-lite"/>
    </source>
</evidence>
<dbReference type="AlphaFoldDB" id="A0A4C1TE04"/>
<name>A0A4C1TE04_EUMVA</name>
<feature type="compositionally biased region" description="Basic and acidic residues" evidence="1">
    <location>
        <begin position="23"/>
        <end position="34"/>
    </location>
</feature>
<organism evidence="2 3">
    <name type="scientific">Eumeta variegata</name>
    <name type="common">Bagworm moth</name>
    <name type="synonym">Eumeta japonica</name>
    <dbReference type="NCBI Taxonomy" id="151549"/>
    <lineage>
        <taxon>Eukaryota</taxon>
        <taxon>Metazoa</taxon>
        <taxon>Ecdysozoa</taxon>
        <taxon>Arthropoda</taxon>
        <taxon>Hexapoda</taxon>
        <taxon>Insecta</taxon>
        <taxon>Pterygota</taxon>
        <taxon>Neoptera</taxon>
        <taxon>Endopterygota</taxon>
        <taxon>Lepidoptera</taxon>
        <taxon>Glossata</taxon>
        <taxon>Ditrysia</taxon>
        <taxon>Tineoidea</taxon>
        <taxon>Psychidae</taxon>
        <taxon>Oiketicinae</taxon>
        <taxon>Eumeta</taxon>
    </lineage>
</organism>
<accession>A0A4C1TE04</accession>
<feature type="region of interest" description="Disordered" evidence="1">
    <location>
        <begin position="1"/>
        <end position="34"/>
    </location>
</feature>
<evidence type="ECO:0000313" key="3">
    <source>
        <dbReference type="Proteomes" id="UP000299102"/>
    </source>
</evidence>
<proteinExistence type="predicted"/>
<gene>
    <name evidence="2" type="ORF">EVAR_75857_1</name>
</gene>
<protein>
    <submittedName>
        <fullName evidence="2">Uncharacterized protein</fullName>
    </submittedName>
</protein>
<keyword evidence="3" id="KW-1185">Reference proteome</keyword>